<evidence type="ECO:0000259" key="2">
    <source>
        <dbReference type="Pfam" id="PF13482"/>
    </source>
</evidence>
<keyword evidence="4" id="KW-1185">Reference proteome</keyword>
<dbReference type="GO" id="GO:0003676">
    <property type="term" value="F:nucleic acid binding"/>
    <property type="evidence" value="ECO:0007669"/>
    <property type="project" value="InterPro"/>
</dbReference>
<dbReference type="InterPro" id="IPR012337">
    <property type="entry name" value="RNaseH-like_sf"/>
</dbReference>
<dbReference type="RefSeq" id="WP_184403056.1">
    <property type="nucleotide sequence ID" value="NZ_JACHHJ010000001.1"/>
</dbReference>
<reference evidence="3 4" key="1">
    <citation type="submission" date="2020-08" db="EMBL/GenBank/DDBJ databases">
        <title>Genomic Encyclopedia of Type Strains, Phase IV (KMG-IV): sequencing the most valuable type-strain genomes for metagenomic binning, comparative biology and taxonomic classification.</title>
        <authorList>
            <person name="Goeker M."/>
        </authorList>
    </citation>
    <scope>NUCLEOTIDE SEQUENCE [LARGE SCALE GENOMIC DNA]</scope>
    <source>
        <strain evidence="3 4">DSM 21769</strain>
    </source>
</reference>
<evidence type="ECO:0000256" key="1">
    <source>
        <dbReference type="SAM" id="MobiDB-lite"/>
    </source>
</evidence>
<dbReference type="SUPFAM" id="SSF53098">
    <property type="entry name" value="Ribonuclease H-like"/>
    <property type="match status" value="1"/>
</dbReference>
<comment type="caution">
    <text evidence="3">The sequence shown here is derived from an EMBL/GenBank/DDBJ whole genome shotgun (WGS) entry which is preliminary data.</text>
</comment>
<sequence>MDIQKKLQRLKPHLHRSQPEVKVSNQNTEPEMMWKDMEGEVLFFEDSYAFRKRRCYPLSYVHGGHAFKRLRTMVNTWKEAGIEEHPLAPGNNIDPEDLIFLDTETTGLSHGAGNMIFMIGTAQLCEDEMIVDQFFLPGPEHEIAFYHHFLMNKTSLHALVTYNGKAFDWPQLKTRHTLLREELPSLPAFGHFDLLHAARRLFKHELDSCRLKHVEREILGFTRQEDTPGYLAPMLYQDFLTEGDPAHVQGVFHHNEQDILSLITLYVELSERMLNGGMNAGEAYEVARWWRDTKHLHRANQVYATVDESSNYYERSLYERARLLKKIHHYQESLELFKNIWRRQGYWAPQAAEALAIWYEHQENDYVRANHYTKEGYSHLKYQHRIQRKNVSDAEHQAWKHRLQRLERKLEN</sequence>
<evidence type="ECO:0000313" key="4">
    <source>
        <dbReference type="Proteomes" id="UP000568839"/>
    </source>
</evidence>
<dbReference type="InterPro" id="IPR038720">
    <property type="entry name" value="YprB_RNase_H-like_dom"/>
</dbReference>
<feature type="compositionally biased region" description="Basic residues" evidence="1">
    <location>
        <begin position="1"/>
        <end position="16"/>
    </location>
</feature>
<proteinExistence type="predicted"/>
<protein>
    <recommendedName>
        <fullName evidence="2">YprB ribonuclease H-like domain-containing protein</fullName>
    </recommendedName>
</protein>
<dbReference type="Gene3D" id="3.30.420.10">
    <property type="entry name" value="Ribonuclease H-like superfamily/Ribonuclease H"/>
    <property type="match status" value="1"/>
</dbReference>
<organism evidence="3 4">
    <name type="scientific">Geomicrobium halophilum</name>
    <dbReference type="NCBI Taxonomy" id="549000"/>
    <lineage>
        <taxon>Bacteria</taxon>
        <taxon>Bacillati</taxon>
        <taxon>Bacillota</taxon>
        <taxon>Bacilli</taxon>
        <taxon>Bacillales</taxon>
        <taxon>Geomicrobium</taxon>
    </lineage>
</organism>
<feature type="region of interest" description="Disordered" evidence="1">
    <location>
        <begin position="1"/>
        <end position="27"/>
    </location>
</feature>
<dbReference type="EMBL" id="JACHHJ010000001">
    <property type="protein sequence ID" value="MBB6449140.1"/>
    <property type="molecule type" value="Genomic_DNA"/>
</dbReference>
<feature type="domain" description="YprB ribonuclease H-like" evidence="2">
    <location>
        <begin position="99"/>
        <end position="269"/>
    </location>
</feature>
<evidence type="ECO:0000313" key="3">
    <source>
        <dbReference type="EMBL" id="MBB6449140.1"/>
    </source>
</evidence>
<dbReference type="Proteomes" id="UP000568839">
    <property type="component" value="Unassembled WGS sequence"/>
</dbReference>
<gene>
    <name evidence="3" type="ORF">HNR44_001089</name>
</gene>
<dbReference type="PANTHER" id="PTHR38462">
    <property type="entry name" value="EXONUCLEASE-LIKE PROTEIN"/>
    <property type="match status" value="1"/>
</dbReference>
<accession>A0A841PK31</accession>
<dbReference type="AlphaFoldDB" id="A0A841PK31"/>
<dbReference type="PANTHER" id="PTHR38462:SF1">
    <property type="entry name" value="YPRB RIBONUCLEASE H-LIKE DOMAIN-CONTAINING PROTEIN"/>
    <property type="match status" value="1"/>
</dbReference>
<name>A0A841PK31_9BACL</name>
<dbReference type="Pfam" id="PF13482">
    <property type="entry name" value="RNase_H_2"/>
    <property type="match status" value="1"/>
</dbReference>
<dbReference type="InterPro" id="IPR036397">
    <property type="entry name" value="RNaseH_sf"/>
</dbReference>